<reference evidence="10 11" key="1">
    <citation type="journal article" date="2023" name="Nucleic Acids Res.">
        <title>The hologenome of Daphnia magna reveals possible DNA methylation and microbiome-mediated evolution of the host genome.</title>
        <authorList>
            <person name="Chaturvedi A."/>
            <person name="Li X."/>
            <person name="Dhandapani V."/>
            <person name="Marshall H."/>
            <person name="Kissane S."/>
            <person name="Cuenca-Cambronero M."/>
            <person name="Asole G."/>
            <person name="Calvet F."/>
            <person name="Ruiz-Romero M."/>
            <person name="Marangio P."/>
            <person name="Guigo R."/>
            <person name="Rago D."/>
            <person name="Mirbahai L."/>
            <person name="Eastwood N."/>
            <person name="Colbourne J.K."/>
            <person name="Zhou J."/>
            <person name="Mallon E."/>
            <person name="Orsini L."/>
        </authorList>
    </citation>
    <scope>NUCLEOTIDE SEQUENCE [LARGE SCALE GENOMIC DNA]</scope>
    <source>
        <strain evidence="10">LRV0_1</strain>
    </source>
</reference>
<comment type="function">
    <text evidence="9">Ligand for members of the frizzled family of seven transmembrane receptors.</text>
</comment>
<evidence type="ECO:0000256" key="4">
    <source>
        <dbReference type="ARBA" id="ARBA00022525"/>
    </source>
</evidence>
<keyword evidence="6 9" id="KW-0879">Wnt signaling pathway</keyword>
<name>A0ABQ9YNF4_9CRUS</name>
<accession>A0ABQ9YNF4</accession>
<keyword evidence="7" id="KW-1015">Disulfide bond</keyword>
<evidence type="ECO:0000256" key="1">
    <source>
        <dbReference type="ARBA" id="ARBA00004498"/>
    </source>
</evidence>
<proteinExistence type="inferred from homology"/>
<keyword evidence="8" id="KW-0449">Lipoprotein</keyword>
<dbReference type="Pfam" id="PF00110">
    <property type="entry name" value="wnt"/>
    <property type="match status" value="1"/>
</dbReference>
<sequence length="97" mass="11010">MNTGIARAGEPNNLVSNSIKENSITNSYLDPDVHATLRRKQRRLVRDHPGVVVAVAKGAKQAISECKHQFKNRRWNCPTKDFHRGRNLFGKIVDRGF</sequence>
<evidence type="ECO:0000256" key="6">
    <source>
        <dbReference type="ARBA" id="ARBA00022687"/>
    </source>
</evidence>
<evidence type="ECO:0000313" key="11">
    <source>
        <dbReference type="Proteomes" id="UP001234178"/>
    </source>
</evidence>
<protein>
    <recommendedName>
        <fullName evidence="9">Protein Wnt</fullName>
    </recommendedName>
</protein>
<dbReference type="PANTHER" id="PTHR12027">
    <property type="entry name" value="WNT RELATED"/>
    <property type="match status" value="1"/>
</dbReference>
<evidence type="ECO:0000256" key="3">
    <source>
        <dbReference type="ARBA" id="ARBA00022473"/>
    </source>
</evidence>
<keyword evidence="4" id="KW-0964">Secreted</keyword>
<comment type="subcellular location">
    <subcellularLocation>
        <location evidence="1 9">Secreted</location>
        <location evidence="1 9">Extracellular space</location>
        <location evidence="1 9">Extracellular matrix</location>
    </subcellularLocation>
</comment>
<keyword evidence="3 9" id="KW-0217">Developmental protein</keyword>
<organism evidence="10 11">
    <name type="scientific">Daphnia magna</name>
    <dbReference type="NCBI Taxonomy" id="35525"/>
    <lineage>
        <taxon>Eukaryota</taxon>
        <taxon>Metazoa</taxon>
        <taxon>Ecdysozoa</taxon>
        <taxon>Arthropoda</taxon>
        <taxon>Crustacea</taxon>
        <taxon>Branchiopoda</taxon>
        <taxon>Diplostraca</taxon>
        <taxon>Cladocera</taxon>
        <taxon>Anomopoda</taxon>
        <taxon>Daphniidae</taxon>
        <taxon>Daphnia</taxon>
    </lineage>
</organism>
<evidence type="ECO:0000256" key="5">
    <source>
        <dbReference type="ARBA" id="ARBA00022530"/>
    </source>
</evidence>
<evidence type="ECO:0000256" key="8">
    <source>
        <dbReference type="ARBA" id="ARBA00023288"/>
    </source>
</evidence>
<comment type="caution">
    <text evidence="10">The sequence shown here is derived from an EMBL/GenBank/DDBJ whole genome shotgun (WGS) entry which is preliminary data.</text>
</comment>
<keyword evidence="11" id="KW-1185">Reference proteome</keyword>
<dbReference type="EMBL" id="JAOYFB010000001">
    <property type="protein sequence ID" value="KAK4002148.1"/>
    <property type="molecule type" value="Genomic_DNA"/>
</dbReference>
<evidence type="ECO:0000256" key="7">
    <source>
        <dbReference type="ARBA" id="ARBA00023157"/>
    </source>
</evidence>
<comment type="similarity">
    <text evidence="2 9">Belongs to the Wnt family.</text>
</comment>
<dbReference type="Proteomes" id="UP001234178">
    <property type="component" value="Unassembled WGS sequence"/>
</dbReference>
<dbReference type="InterPro" id="IPR005817">
    <property type="entry name" value="Wnt"/>
</dbReference>
<dbReference type="PANTHER" id="PTHR12027:SF91">
    <property type="entry name" value="PROTO-ONCOGENE WNT-1"/>
    <property type="match status" value="1"/>
</dbReference>
<evidence type="ECO:0000256" key="9">
    <source>
        <dbReference type="RuleBase" id="RU003500"/>
    </source>
</evidence>
<evidence type="ECO:0000256" key="2">
    <source>
        <dbReference type="ARBA" id="ARBA00005683"/>
    </source>
</evidence>
<evidence type="ECO:0000313" key="10">
    <source>
        <dbReference type="EMBL" id="KAK4002148.1"/>
    </source>
</evidence>
<keyword evidence="5" id="KW-0272">Extracellular matrix</keyword>
<gene>
    <name evidence="10" type="ORF">OUZ56_003995</name>
</gene>